<evidence type="ECO:0000256" key="3">
    <source>
        <dbReference type="ARBA" id="ARBA00022475"/>
    </source>
</evidence>
<keyword evidence="4 7" id="KW-0812">Transmembrane</keyword>
<gene>
    <name evidence="9" type="ORF">DEU50_10681</name>
</gene>
<dbReference type="GO" id="GO:0055085">
    <property type="term" value="P:transmembrane transport"/>
    <property type="evidence" value="ECO:0007669"/>
    <property type="project" value="InterPro"/>
</dbReference>
<evidence type="ECO:0000256" key="7">
    <source>
        <dbReference type="RuleBase" id="RU363032"/>
    </source>
</evidence>
<feature type="transmembrane region" description="Helical" evidence="7">
    <location>
        <begin position="236"/>
        <end position="263"/>
    </location>
</feature>
<feature type="transmembrane region" description="Helical" evidence="7">
    <location>
        <begin position="191"/>
        <end position="215"/>
    </location>
</feature>
<keyword evidence="2 7" id="KW-0813">Transport</keyword>
<organism evidence="9 10">
    <name type="scientific">Aeromonas salmonicida</name>
    <dbReference type="NCBI Taxonomy" id="645"/>
    <lineage>
        <taxon>Bacteria</taxon>
        <taxon>Pseudomonadati</taxon>
        <taxon>Pseudomonadota</taxon>
        <taxon>Gammaproteobacteria</taxon>
        <taxon>Aeromonadales</taxon>
        <taxon>Aeromonadaceae</taxon>
        <taxon>Aeromonas</taxon>
    </lineage>
</organism>
<protein>
    <submittedName>
        <fullName evidence="9">Nitrate/nitrite transport system permease protein</fullName>
    </submittedName>
</protein>
<keyword evidence="5 7" id="KW-1133">Transmembrane helix</keyword>
<dbReference type="Proteomes" id="UP000249422">
    <property type="component" value="Unassembled WGS sequence"/>
</dbReference>
<dbReference type="AlphaFoldDB" id="A0AAX1PJ81"/>
<evidence type="ECO:0000256" key="4">
    <source>
        <dbReference type="ARBA" id="ARBA00022692"/>
    </source>
</evidence>
<comment type="subcellular location">
    <subcellularLocation>
        <location evidence="1 7">Cell membrane</location>
        <topology evidence="1 7">Multi-pass membrane protein</topology>
    </subcellularLocation>
</comment>
<evidence type="ECO:0000256" key="1">
    <source>
        <dbReference type="ARBA" id="ARBA00004651"/>
    </source>
</evidence>
<evidence type="ECO:0000256" key="6">
    <source>
        <dbReference type="ARBA" id="ARBA00023136"/>
    </source>
</evidence>
<dbReference type="EMBL" id="QLLM01000006">
    <property type="protein sequence ID" value="RAJ05681.1"/>
    <property type="molecule type" value="Genomic_DNA"/>
</dbReference>
<dbReference type="CDD" id="cd06261">
    <property type="entry name" value="TM_PBP2"/>
    <property type="match status" value="1"/>
</dbReference>
<dbReference type="PANTHER" id="PTHR30151:SF7">
    <property type="entry name" value="NITRATE IMPORT PERMEASE PROTEIN NRTB"/>
    <property type="match status" value="1"/>
</dbReference>
<feature type="domain" description="ABC transmembrane type-1" evidence="8">
    <location>
        <begin position="115"/>
        <end position="304"/>
    </location>
</feature>
<dbReference type="Gene3D" id="1.10.3720.10">
    <property type="entry name" value="MetI-like"/>
    <property type="match status" value="1"/>
</dbReference>
<sequence>MNKEFPMKRHKWPLINWKTINWKAMVQPLLGVLLFLGLWQWGASQVQTSLGTLPGPLATASQLWSLGQEHVQEREKASAFLERQQLRNAERLAADPAAEVKLRPYTGRPTFFDQIATSLLTVLCGFGLASLIAIPCGVLLGMNQGLYRAANPVIQLLKPVSPLAWLPLITLVVSALYTSSVPWLAKSFVTSALTVTLCSLWPTLINTAVGVAGLDRDLHNVSRVLRLSFLTHVRRIVLPSALPMIFTGLRLSLGVAWMVLIAAEMLAQNPGLGKFVWDEFQSGGSASLARIMVAVVTIGLIGCGLDRGMLALQQWLSWDKRQVLR</sequence>
<dbReference type="GO" id="GO:0005886">
    <property type="term" value="C:plasma membrane"/>
    <property type="evidence" value="ECO:0007669"/>
    <property type="project" value="UniProtKB-SubCell"/>
</dbReference>
<dbReference type="Pfam" id="PF00528">
    <property type="entry name" value="BPD_transp_1"/>
    <property type="match status" value="1"/>
</dbReference>
<dbReference type="InterPro" id="IPR035906">
    <property type="entry name" value="MetI-like_sf"/>
</dbReference>
<comment type="similarity">
    <text evidence="7">Belongs to the binding-protein-dependent transport system permease family.</text>
</comment>
<evidence type="ECO:0000256" key="5">
    <source>
        <dbReference type="ARBA" id="ARBA00022989"/>
    </source>
</evidence>
<keyword evidence="3" id="KW-1003">Cell membrane</keyword>
<comment type="caution">
    <text evidence="9">The sequence shown here is derived from an EMBL/GenBank/DDBJ whole genome shotgun (WGS) entry which is preliminary data.</text>
</comment>
<feature type="transmembrane region" description="Helical" evidence="7">
    <location>
        <begin position="163"/>
        <end position="185"/>
    </location>
</feature>
<evidence type="ECO:0000259" key="8">
    <source>
        <dbReference type="PROSITE" id="PS50928"/>
    </source>
</evidence>
<dbReference type="InterPro" id="IPR000515">
    <property type="entry name" value="MetI-like"/>
</dbReference>
<evidence type="ECO:0000313" key="10">
    <source>
        <dbReference type="Proteomes" id="UP000249422"/>
    </source>
</evidence>
<evidence type="ECO:0000256" key="2">
    <source>
        <dbReference type="ARBA" id="ARBA00022448"/>
    </source>
</evidence>
<accession>A0AAX1PJ81</accession>
<proteinExistence type="inferred from homology"/>
<name>A0AAX1PJ81_AERSA</name>
<dbReference type="SUPFAM" id="SSF161098">
    <property type="entry name" value="MetI-like"/>
    <property type="match status" value="1"/>
</dbReference>
<feature type="transmembrane region" description="Helical" evidence="7">
    <location>
        <begin position="283"/>
        <end position="305"/>
    </location>
</feature>
<dbReference type="PANTHER" id="PTHR30151">
    <property type="entry name" value="ALKANE SULFONATE ABC TRANSPORTER-RELATED, MEMBRANE SUBUNIT"/>
    <property type="match status" value="1"/>
</dbReference>
<keyword evidence="6 7" id="KW-0472">Membrane</keyword>
<evidence type="ECO:0000313" key="9">
    <source>
        <dbReference type="EMBL" id="RAJ05681.1"/>
    </source>
</evidence>
<reference evidence="9 10" key="1">
    <citation type="submission" date="2018-06" db="EMBL/GenBank/DDBJ databases">
        <title>Freshwater and sediment microbial communities from various areas in North America, analyzing microbe dynamics in response to fracking.</title>
        <authorList>
            <person name="Lamendella R."/>
        </authorList>
    </citation>
    <scope>NUCLEOTIDE SEQUENCE [LARGE SCALE GENOMIC DNA]</scope>
    <source>
        <strain evidence="9 10">17</strain>
    </source>
</reference>
<dbReference type="PROSITE" id="PS50928">
    <property type="entry name" value="ABC_TM1"/>
    <property type="match status" value="1"/>
</dbReference>
<feature type="transmembrane region" description="Helical" evidence="7">
    <location>
        <begin position="115"/>
        <end position="142"/>
    </location>
</feature>